<evidence type="ECO:0000313" key="1">
    <source>
        <dbReference type="EMBL" id="QVJ00040.1"/>
    </source>
</evidence>
<sequence>MTLSPAEVYAQRRMRALNRAVTRAVADPGEHTFALCDWLQKTPDTAFEVDLIDIHASRAAGGGWAEYWVDGTRVISRDAAISLIQDRYGLLRSEADALVPGGSRP</sequence>
<dbReference type="EMBL" id="CP074402">
    <property type="protein sequence ID" value="QVJ00040.1"/>
    <property type="molecule type" value="Genomic_DNA"/>
</dbReference>
<protein>
    <submittedName>
        <fullName evidence="1">Uncharacterized protein</fullName>
    </submittedName>
</protein>
<dbReference type="Proteomes" id="UP000682416">
    <property type="component" value="Chromosome"/>
</dbReference>
<proteinExistence type="predicted"/>
<gene>
    <name evidence="1" type="ORF">KGD82_13830</name>
</gene>
<accession>A0A975L695</accession>
<organism evidence="1 2">
    <name type="scientific">Nocardiopsis eucommiae</name>
    <dbReference type="NCBI Taxonomy" id="2831970"/>
    <lineage>
        <taxon>Bacteria</taxon>
        <taxon>Bacillati</taxon>
        <taxon>Actinomycetota</taxon>
        <taxon>Actinomycetes</taxon>
        <taxon>Streptosporangiales</taxon>
        <taxon>Nocardiopsidaceae</taxon>
        <taxon>Nocardiopsis</taxon>
    </lineage>
</organism>
<dbReference type="AlphaFoldDB" id="A0A975L695"/>
<reference evidence="1" key="1">
    <citation type="submission" date="2021-05" db="EMBL/GenBank/DDBJ databases">
        <authorList>
            <person name="Kaiqin L."/>
            <person name="Jian G."/>
        </authorList>
    </citation>
    <scope>NUCLEOTIDE SEQUENCE</scope>
    <source>
        <strain evidence="1">HDS5</strain>
    </source>
</reference>
<dbReference type="KEGG" id="nec:KGD82_13830"/>
<evidence type="ECO:0000313" key="2">
    <source>
        <dbReference type="Proteomes" id="UP000682416"/>
    </source>
</evidence>
<name>A0A975L695_9ACTN</name>
<keyword evidence="2" id="KW-1185">Reference proteome</keyword>